<evidence type="ECO:0008006" key="3">
    <source>
        <dbReference type="Google" id="ProtNLM"/>
    </source>
</evidence>
<reference evidence="1 2" key="1">
    <citation type="submission" date="2017-06" db="EMBL/GenBank/DDBJ databases">
        <title>Complete genome sequence of Nitrospirillum amazonense strain CBAmC, an endophytic nitrogen-fixing and plant growth-promoting bacterium, isolated from sugarcane.</title>
        <authorList>
            <person name="Schwab S."/>
            <person name="dos Santos Teixeira K.R."/>
            <person name="Simoes Araujo J.L."/>
            <person name="Soares Vidal M."/>
            <person name="Borges de Freitas H.R."/>
            <person name="Rivello Crivelaro A.L."/>
            <person name="Bueno de Camargo Nunes A."/>
            <person name="dos Santos C.M."/>
            <person name="Palmeira da Silva Rosa D."/>
            <person name="da Silva Padilha D."/>
            <person name="da Silva E."/>
            <person name="Araujo Terra L."/>
            <person name="Soares Mendes V."/>
            <person name="Farinelli L."/>
            <person name="Magalhaes Cruz L."/>
            <person name="Baldani J.I."/>
        </authorList>
    </citation>
    <scope>NUCLEOTIDE SEQUENCE [LARGE SCALE GENOMIC DNA]</scope>
    <source>
        <strain evidence="1 2">CBAmC</strain>
    </source>
</reference>
<evidence type="ECO:0000313" key="2">
    <source>
        <dbReference type="Proteomes" id="UP000197153"/>
    </source>
</evidence>
<organism evidence="1 2">
    <name type="scientific">Nitrospirillum viridazoti CBAmc</name>
    <dbReference type="NCBI Taxonomy" id="1441467"/>
    <lineage>
        <taxon>Bacteria</taxon>
        <taxon>Pseudomonadati</taxon>
        <taxon>Pseudomonadota</taxon>
        <taxon>Alphaproteobacteria</taxon>
        <taxon>Rhodospirillales</taxon>
        <taxon>Azospirillaceae</taxon>
        <taxon>Nitrospirillum</taxon>
        <taxon>Nitrospirillum viridazoti</taxon>
    </lineage>
</organism>
<dbReference type="Proteomes" id="UP000197153">
    <property type="component" value="Chromosome 2"/>
</dbReference>
<dbReference type="RefSeq" id="WP_044564044.1">
    <property type="nucleotide sequence ID" value="NZ_CP022111.1"/>
</dbReference>
<evidence type="ECO:0000313" key="1">
    <source>
        <dbReference type="EMBL" id="ASG22247.1"/>
    </source>
</evidence>
<proteinExistence type="predicted"/>
<accession>A0A248JU50</accession>
<protein>
    <recommendedName>
        <fullName evidence="3">Polymerase beta nucleotidyltransferase domain-containing protein</fullName>
    </recommendedName>
</protein>
<gene>
    <name evidence="1" type="ORF">Y958_14890</name>
</gene>
<dbReference type="EMBL" id="CP022111">
    <property type="protein sequence ID" value="ASG22247.1"/>
    <property type="molecule type" value="Genomic_DNA"/>
</dbReference>
<dbReference type="KEGG" id="nao:Y958_14890"/>
<name>A0A248JU50_9PROT</name>
<sequence>MNRVEHDNTRLASVTQAIWALVDKLAPRRIYMTASSSDEPGSFDWDFFIVLDNDASRRLWDGTFAENVLSGLGIRSQVTVAGVDDFRSALQVPHSLAAQVVEEGHLVFASRQHQHQEPPAHRLSA</sequence>
<dbReference type="AlphaFoldDB" id="A0A248JU50"/>
<keyword evidence="2" id="KW-1185">Reference proteome</keyword>